<dbReference type="Proteomes" id="UP000887226">
    <property type="component" value="Unassembled WGS sequence"/>
</dbReference>
<dbReference type="PANTHER" id="PTHR10996:SF269">
    <property type="entry name" value="HYPOTHETICAL D-ISOMER SPECIFIC 2-HYDROXYACID DEHYDROGENASE (EUROFUNG)"/>
    <property type="match status" value="1"/>
</dbReference>
<keyword evidence="3" id="KW-0520">NAD</keyword>
<proteinExistence type="inferred from homology"/>
<reference evidence="7" key="1">
    <citation type="journal article" date="2021" name="IMA Fungus">
        <title>Genomic characterization of three marine fungi, including Emericellopsis atlantica sp. nov. with signatures of a generalist lifestyle and marine biomass degradation.</title>
        <authorList>
            <person name="Hagestad O.C."/>
            <person name="Hou L."/>
            <person name="Andersen J.H."/>
            <person name="Hansen E.H."/>
            <person name="Altermark B."/>
            <person name="Li C."/>
            <person name="Kuhnert E."/>
            <person name="Cox R.J."/>
            <person name="Crous P.W."/>
            <person name="Spatafora J.W."/>
            <person name="Lail K."/>
            <person name="Amirebrahimi M."/>
            <person name="Lipzen A."/>
            <person name="Pangilinan J."/>
            <person name="Andreopoulos W."/>
            <person name="Hayes R.D."/>
            <person name="Ng V."/>
            <person name="Grigoriev I.V."/>
            <person name="Jackson S.A."/>
            <person name="Sutton T.D.S."/>
            <person name="Dobson A.D.W."/>
            <person name="Rama T."/>
        </authorList>
    </citation>
    <scope>NUCLEOTIDE SEQUENCE</scope>
    <source>
        <strain evidence="7">TRa3180A</strain>
    </source>
</reference>
<accession>A0A9P7YWQ5</accession>
<evidence type="ECO:0000313" key="8">
    <source>
        <dbReference type="Proteomes" id="UP000887226"/>
    </source>
</evidence>
<keyword evidence="2 4" id="KW-0560">Oxidoreductase</keyword>
<comment type="caution">
    <text evidence="7">The sequence shown here is derived from an EMBL/GenBank/DDBJ whole genome shotgun (WGS) entry which is preliminary data.</text>
</comment>
<dbReference type="CDD" id="cd12168">
    <property type="entry name" value="Mand_dh_like"/>
    <property type="match status" value="1"/>
</dbReference>
<evidence type="ECO:0000256" key="1">
    <source>
        <dbReference type="ARBA" id="ARBA00005854"/>
    </source>
</evidence>
<dbReference type="InterPro" id="IPR029753">
    <property type="entry name" value="D-isomer_DH_CS"/>
</dbReference>
<dbReference type="GO" id="GO:0051287">
    <property type="term" value="F:NAD binding"/>
    <property type="evidence" value="ECO:0007669"/>
    <property type="project" value="InterPro"/>
</dbReference>
<protein>
    <submittedName>
        <fullName evidence="7">Glyoxylate reductase</fullName>
    </submittedName>
</protein>
<dbReference type="Pfam" id="PF02826">
    <property type="entry name" value="2-Hacid_dh_C"/>
    <property type="match status" value="1"/>
</dbReference>
<evidence type="ECO:0000256" key="3">
    <source>
        <dbReference type="ARBA" id="ARBA00023027"/>
    </source>
</evidence>
<dbReference type="GO" id="GO:0030267">
    <property type="term" value="F:glyoxylate reductase (NADPH) activity"/>
    <property type="evidence" value="ECO:0007669"/>
    <property type="project" value="TreeGrafter"/>
</dbReference>
<gene>
    <name evidence="7" type="ORF">BJ878DRAFT_428177</name>
</gene>
<evidence type="ECO:0000313" key="7">
    <source>
        <dbReference type="EMBL" id="KAG9241418.1"/>
    </source>
</evidence>
<keyword evidence="8" id="KW-1185">Reference proteome</keyword>
<dbReference type="Gene3D" id="3.40.50.720">
    <property type="entry name" value="NAD(P)-binding Rossmann-like Domain"/>
    <property type="match status" value="2"/>
</dbReference>
<dbReference type="PANTHER" id="PTHR10996">
    <property type="entry name" value="2-HYDROXYACID DEHYDROGENASE-RELATED"/>
    <property type="match status" value="1"/>
</dbReference>
<dbReference type="FunFam" id="3.40.50.720:FF:000203">
    <property type="entry name" value="D-3-phosphoglycerate dehydrogenase (SerA)"/>
    <property type="match status" value="1"/>
</dbReference>
<dbReference type="OrthoDB" id="9991913at2759"/>
<dbReference type="GO" id="GO:0016618">
    <property type="term" value="F:hydroxypyruvate reductase [NAD(P)H] activity"/>
    <property type="evidence" value="ECO:0007669"/>
    <property type="project" value="TreeGrafter"/>
</dbReference>
<dbReference type="InterPro" id="IPR006139">
    <property type="entry name" value="D-isomer_2_OHA_DH_cat_dom"/>
</dbReference>
<dbReference type="InterPro" id="IPR029752">
    <property type="entry name" value="D-isomer_DH_CS1"/>
</dbReference>
<sequence length="338" mass="36484">MASQAAKPKVLCIGHINFAEKEWQSLKDVAELVVVQSNNRKKFLAEAKSGAFDGAVAAFRSFTSASITGHFDSEILSALPSTFHFLCQNGAGYDPIDVSACTEAEVRVCNVPKIADDATGDTAMFLMLGALRLFNPMLVSLREGDFKGSSPKLGNDPRGKKLGILGMGGIGRNIASKSKAFGMEIQYYNRKPLSEELSGGATYVSFDELLATSDILSLNLPLNKNTRHIISTAEFEKMKPGIVVINTSRGPVMDEAALVVALDEGKVRSAGMDVFEEEPKIHPGLVSNRVVILLPHVGTQTLETQKAMEVFTIENVRRAVVEGRLEGLVPEQAGKGWD</sequence>
<dbReference type="PROSITE" id="PS00065">
    <property type="entry name" value="D_2_HYDROXYACID_DH_1"/>
    <property type="match status" value="1"/>
</dbReference>
<dbReference type="SUPFAM" id="SSF52283">
    <property type="entry name" value="Formate/glycerate dehydrogenase catalytic domain-like"/>
    <property type="match status" value="1"/>
</dbReference>
<dbReference type="EMBL" id="MU254215">
    <property type="protein sequence ID" value="KAG9241418.1"/>
    <property type="molecule type" value="Genomic_DNA"/>
</dbReference>
<dbReference type="PROSITE" id="PS00671">
    <property type="entry name" value="D_2_HYDROXYACID_DH_3"/>
    <property type="match status" value="1"/>
</dbReference>
<feature type="domain" description="D-isomer specific 2-hydroxyacid dehydrogenase NAD-binding" evidence="6">
    <location>
        <begin position="125"/>
        <end position="298"/>
    </location>
</feature>
<dbReference type="PROSITE" id="PS00670">
    <property type="entry name" value="D_2_HYDROXYACID_DH_2"/>
    <property type="match status" value="1"/>
</dbReference>
<name>A0A9P7YWQ5_9HELO</name>
<dbReference type="GO" id="GO:0005829">
    <property type="term" value="C:cytosol"/>
    <property type="evidence" value="ECO:0007669"/>
    <property type="project" value="TreeGrafter"/>
</dbReference>
<organism evidence="7 8">
    <name type="scientific">Calycina marina</name>
    <dbReference type="NCBI Taxonomy" id="1763456"/>
    <lineage>
        <taxon>Eukaryota</taxon>
        <taxon>Fungi</taxon>
        <taxon>Dikarya</taxon>
        <taxon>Ascomycota</taxon>
        <taxon>Pezizomycotina</taxon>
        <taxon>Leotiomycetes</taxon>
        <taxon>Helotiales</taxon>
        <taxon>Pezizellaceae</taxon>
        <taxon>Calycina</taxon>
    </lineage>
</organism>
<dbReference type="SUPFAM" id="SSF51735">
    <property type="entry name" value="NAD(P)-binding Rossmann-fold domains"/>
    <property type="match status" value="1"/>
</dbReference>
<evidence type="ECO:0000259" key="5">
    <source>
        <dbReference type="Pfam" id="PF00389"/>
    </source>
</evidence>
<dbReference type="InterPro" id="IPR006140">
    <property type="entry name" value="D-isomer_DH_NAD-bd"/>
</dbReference>
<feature type="domain" description="D-isomer specific 2-hydroxyacid dehydrogenase catalytic" evidence="5">
    <location>
        <begin position="19"/>
        <end position="329"/>
    </location>
</feature>
<evidence type="ECO:0000256" key="2">
    <source>
        <dbReference type="ARBA" id="ARBA00023002"/>
    </source>
</evidence>
<comment type="similarity">
    <text evidence="1 4">Belongs to the D-isomer specific 2-hydroxyacid dehydrogenase family.</text>
</comment>
<evidence type="ECO:0000256" key="4">
    <source>
        <dbReference type="RuleBase" id="RU003719"/>
    </source>
</evidence>
<dbReference type="Pfam" id="PF00389">
    <property type="entry name" value="2-Hacid_dh"/>
    <property type="match status" value="1"/>
</dbReference>
<dbReference type="AlphaFoldDB" id="A0A9P7YWQ5"/>
<dbReference type="InterPro" id="IPR036291">
    <property type="entry name" value="NAD(P)-bd_dom_sf"/>
</dbReference>
<dbReference type="InterPro" id="IPR050223">
    <property type="entry name" value="D-isomer_2-hydroxyacid_DH"/>
</dbReference>
<evidence type="ECO:0000259" key="6">
    <source>
        <dbReference type="Pfam" id="PF02826"/>
    </source>
</evidence>